<accession>A0A1W1V6A3</accession>
<protein>
    <submittedName>
        <fullName evidence="1">Uncharacterized protein</fullName>
    </submittedName>
</protein>
<evidence type="ECO:0000313" key="1">
    <source>
        <dbReference type="EMBL" id="SMB88710.1"/>
    </source>
</evidence>
<dbReference type="Proteomes" id="UP000192582">
    <property type="component" value="Unassembled WGS sequence"/>
</dbReference>
<sequence length="88" mass="9096">MRDARLAAALTGRGLGLGGRWGEGRNRYPAGVDNLFGGELHAEPAHLVIHAGPAPLEARWAATGTAGRLLTGTGVWWAFSTGGHTLAP</sequence>
<organism evidence="1 2">
    <name type="scientific">Deinococcus hopiensis KR-140</name>
    <dbReference type="NCBI Taxonomy" id="695939"/>
    <lineage>
        <taxon>Bacteria</taxon>
        <taxon>Thermotogati</taxon>
        <taxon>Deinococcota</taxon>
        <taxon>Deinococci</taxon>
        <taxon>Deinococcales</taxon>
        <taxon>Deinococcaceae</taxon>
        <taxon>Deinococcus</taxon>
    </lineage>
</organism>
<dbReference type="EMBL" id="FWWU01000009">
    <property type="protein sequence ID" value="SMB88710.1"/>
    <property type="molecule type" value="Genomic_DNA"/>
</dbReference>
<proteinExistence type="predicted"/>
<name>A0A1W1V6A3_9DEIO</name>
<dbReference type="AlphaFoldDB" id="A0A1W1V6A3"/>
<evidence type="ECO:0000313" key="2">
    <source>
        <dbReference type="Proteomes" id="UP000192582"/>
    </source>
</evidence>
<gene>
    <name evidence="1" type="ORF">SAMN00790413_00147</name>
</gene>
<reference evidence="1 2" key="1">
    <citation type="submission" date="2017-04" db="EMBL/GenBank/DDBJ databases">
        <authorList>
            <person name="Afonso C.L."/>
            <person name="Miller P.J."/>
            <person name="Scott M.A."/>
            <person name="Spackman E."/>
            <person name="Goraichik I."/>
            <person name="Dimitrov K.M."/>
            <person name="Suarez D.L."/>
            <person name="Swayne D.E."/>
        </authorList>
    </citation>
    <scope>NUCLEOTIDE SEQUENCE [LARGE SCALE GENOMIC DNA]</scope>
    <source>
        <strain evidence="1 2">KR-140</strain>
    </source>
</reference>
<keyword evidence="2" id="KW-1185">Reference proteome</keyword>